<feature type="region of interest" description="Disordered" evidence="1">
    <location>
        <begin position="161"/>
        <end position="216"/>
    </location>
</feature>
<sequence length="216" mass="25498">MRIPASAGRLADSGVKSRALQRTQRGRELRRLYLEKVYTHLDGGIVENRFRKTTSSTPDRDSNLDLPVIGSLVYCESDGLYHRSGVRTWAILFLVVLVLNEVIEAKKYKEESKSKNKDKYKRGEGKKKYSKEEKSRPEEEKVHKRFLVRLQLGWRGLRWEGEDPRSDLKGKTEERQRLLKNYKQRTPIQKKGRKRRPRKIRDKGPINPRRERKKIS</sequence>
<feature type="compositionally biased region" description="Basic residues" evidence="1">
    <location>
        <begin position="178"/>
        <end position="201"/>
    </location>
</feature>
<proteinExistence type="predicted"/>
<dbReference type="EMBL" id="CAJPIN010003199">
    <property type="protein sequence ID" value="CAG2055986.1"/>
    <property type="molecule type" value="Genomic_DNA"/>
</dbReference>
<feature type="compositionally biased region" description="Basic and acidic residues" evidence="1">
    <location>
        <begin position="161"/>
        <end position="177"/>
    </location>
</feature>
<evidence type="ECO:0000256" key="1">
    <source>
        <dbReference type="SAM" id="MobiDB-lite"/>
    </source>
</evidence>
<comment type="caution">
    <text evidence="2">The sequence shown here is derived from an EMBL/GenBank/DDBJ whole genome shotgun (WGS) entry which is preliminary data.</text>
</comment>
<evidence type="ECO:0000313" key="3">
    <source>
        <dbReference type="Proteomes" id="UP001153148"/>
    </source>
</evidence>
<organism evidence="2 3">
    <name type="scientific">Timema podura</name>
    <name type="common">Walking stick</name>
    <dbReference type="NCBI Taxonomy" id="61482"/>
    <lineage>
        <taxon>Eukaryota</taxon>
        <taxon>Metazoa</taxon>
        <taxon>Ecdysozoa</taxon>
        <taxon>Arthropoda</taxon>
        <taxon>Hexapoda</taxon>
        <taxon>Insecta</taxon>
        <taxon>Pterygota</taxon>
        <taxon>Neoptera</taxon>
        <taxon>Polyneoptera</taxon>
        <taxon>Phasmatodea</taxon>
        <taxon>Timematodea</taxon>
        <taxon>Timematoidea</taxon>
        <taxon>Timematidae</taxon>
        <taxon>Timema</taxon>
    </lineage>
</organism>
<keyword evidence="3" id="KW-1185">Reference proteome</keyword>
<dbReference type="Proteomes" id="UP001153148">
    <property type="component" value="Unassembled WGS sequence"/>
</dbReference>
<accession>A0ABN7NJF0</accession>
<name>A0ABN7NJF0_TIMPD</name>
<gene>
    <name evidence="2" type="ORF">TPAB3V08_LOCUS2984</name>
</gene>
<protein>
    <submittedName>
        <fullName evidence="2">Uncharacterized protein</fullName>
    </submittedName>
</protein>
<reference evidence="2" key="1">
    <citation type="submission" date="2021-03" db="EMBL/GenBank/DDBJ databases">
        <authorList>
            <person name="Tran Van P."/>
        </authorList>
    </citation>
    <scope>NUCLEOTIDE SEQUENCE</scope>
</reference>
<feature type="region of interest" description="Disordered" evidence="1">
    <location>
        <begin position="110"/>
        <end position="140"/>
    </location>
</feature>
<evidence type="ECO:0000313" key="2">
    <source>
        <dbReference type="EMBL" id="CAG2055986.1"/>
    </source>
</evidence>